<evidence type="ECO:0000313" key="1">
    <source>
        <dbReference type="EMBL" id="KAI8422153.1"/>
    </source>
</evidence>
<reference evidence="1 2" key="1">
    <citation type="journal article" date="2022" name="Genome Biol. Evol.">
        <title>The Spruce Budworm Genome: Reconstructing the Evolutionary History of Antifreeze Proteins.</title>
        <authorList>
            <person name="Beliveau C."/>
            <person name="Gagne P."/>
            <person name="Picq S."/>
            <person name="Vernygora O."/>
            <person name="Keeling C.I."/>
            <person name="Pinkney K."/>
            <person name="Doucet D."/>
            <person name="Wen F."/>
            <person name="Johnston J.S."/>
            <person name="Maaroufi H."/>
            <person name="Boyle B."/>
            <person name="Laroche J."/>
            <person name="Dewar K."/>
            <person name="Juretic N."/>
            <person name="Blackburn G."/>
            <person name="Nisole A."/>
            <person name="Brunet B."/>
            <person name="Brandao M."/>
            <person name="Lumley L."/>
            <person name="Duan J."/>
            <person name="Quan G."/>
            <person name="Lucarotti C.J."/>
            <person name="Roe A.D."/>
            <person name="Sperling F.A.H."/>
            <person name="Levesque R.C."/>
            <person name="Cusson M."/>
        </authorList>
    </citation>
    <scope>NUCLEOTIDE SEQUENCE [LARGE SCALE GENOMIC DNA]</scope>
    <source>
        <strain evidence="1">Glfc:IPQL:Cfum</strain>
    </source>
</reference>
<accession>A0ACC0JDC2</accession>
<keyword evidence="2" id="KW-1185">Reference proteome</keyword>
<evidence type="ECO:0000313" key="2">
    <source>
        <dbReference type="Proteomes" id="UP001064048"/>
    </source>
</evidence>
<dbReference type="Proteomes" id="UP001064048">
    <property type="component" value="Chromosome 10"/>
</dbReference>
<sequence>MHQASDTFVTHSRANFYFLLCAEPQDGNEFSAALRRRPDPEPEPEPASAPAPPLEPDAGHTKLMKGIINMQIKEGRKHNVSSTSENSDQTIETSGIAGESGSSEAAGEVAADGVAGDEDELNGYIVVDTDDVAHTTVEMYSSGIYQEVKKRVRAGAAPGWTACEGLLLLLRDAILLLSEHDLQQAMQGAIQPECLVVLANQRDAGVRAAAVRAVAALQRRRVPELAPPARTTPQRHLYRHLANQIALYPGSWELAAACASLITKCDVPLEDQLEDDIWLDVSPEMLHCSAPLLATLPTCLHEPALAHNVSLLVRRIVDKGSLKLVSEMSVPEVAVRCIRELGARGEFDGRALLLDDMGHILAKIADKALQSHHQMQIISDMHHMLTYVELTAANEGCVRAARAAQAALFVAQLERLQHAAHAGPRAASYFSTVLSSAVLGSEGVSAAELAARHLGAVTRAVAFLQARSPALPVHGEAELVDRLLATLIAAVSEGAGSRRAWWAGAGPGDGWLRALRELVWWAGAPAAGVRRLQPALLRALHAAPHAAAQLAPPPPQRQLAVYLLLMLRHQHALAEGGQAALELSVSDWARDWAVALQDGLHERLGAALQDEGAALLRADEERWPRPQQGARQRAHIGRVIFSKESLAARLTESAMAATRLVVDAQNAERKAFMDVLRRAHSAAAAAARRWQRIAEHLTHEQALWHEPESYPVSWELDDAEAPGRVRVRLRRAHLALRPRFLQPSHQYKTELAAAATRSTTALRGVTGGGGGLRGGLVARLQLHETVAHMARVTLVSAAQEQPGELLLTDRCIHFVPDSVGSGGAESEALSWALEDVQHVATRRWCLQERAAELFVAAGRAHLLAFAGQAERAAFLAHAARHLPARMEPETLSEATALWRAGAITNWEYLMKLNGLAGRTYNDLMQYPVLPFVIADYSSRILDLTDPATFRDLGKPMAIQNKSREQHYINTYNDLKAARREGCGALASRSPHHYASLYSNPGCVLHYLVRLPPFTQLLLQYQDNNFDMPDRTFHSLATTWRLITNDSPTDVKELIPELFYLPELFHNTEGLNLGVRQCGAAVDAVELPPWAADARLFTLVHRQALEAPLVTERLPHWIDLVFGYKQTGQPAIDAVNVFPHCPSVWAGVAGARWGRYCGSPAQPAPRVALRRALPAASVVALPERAPAAAAAAPAHCALCVLPAPGQYTYYTSAGPCYFCSANSHNMTSVNFFFKQI</sequence>
<protein>
    <submittedName>
        <fullName evidence="1">Uncharacterized protein</fullName>
    </submittedName>
</protein>
<name>A0ACC0JDC2_CHOFU</name>
<organism evidence="1 2">
    <name type="scientific">Choristoneura fumiferana</name>
    <name type="common">Spruce budworm moth</name>
    <name type="synonym">Archips fumiferana</name>
    <dbReference type="NCBI Taxonomy" id="7141"/>
    <lineage>
        <taxon>Eukaryota</taxon>
        <taxon>Metazoa</taxon>
        <taxon>Ecdysozoa</taxon>
        <taxon>Arthropoda</taxon>
        <taxon>Hexapoda</taxon>
        <taxon>Insecta</taxon>
        <taxon>Pterygota</taxon>
        <taxon>Neoptera</taxon>
        <taxon>Endopterygota</taxon>
        <taxon>Lepidoptera</taxon>
        <taxon>Glossata</taxon>
        <taxon>Ditrysia</taxon>
        <taxon>Tortricoidea</taxon>
        <taxon>Tortricidae</taxon>
        <taxon>Tortricinae</taxon>
        <taxon>Choristoneura</taxon>
    </lineage>
</organism>
<proteinExistence type="predicted"/>
<dbReference type="EMBL" id="CM046110">
    <property type="protein sequence ID" value="KAI8422153.1"/>
    <property type="molecule type" value="Genomic_DNA"/>
</dbReference>
<gene>
    <name evidence="1" type="ORF">MSG28_006064</name>
</gene>
<comment type="caution">
    <text evidence="1">The sequence shown here is derived from an EMBL/GenBank/DDBJ whole genome shotgun (WGS) entry which is preliminary data.</text>
</comment>